<name>A0A8J5WZY3_DIALT</name>
<evidence type="ECO:0000256" key="1">
    <source>
        <dbReference type="SAM" id="MobiDB-lite"/>
    </source>
</evidence>
<proteinExistence type="predicted"/>
<sequence>MTGRGLAAFAPQRVDLPSMRPVVSTVDGADMSESDEPVWGRATLKKISKEIVAQQHSGGAAATGARAPTSLRSSASGGDGLVPASLGAAHNGAWHAHALAHAAERRGAGAGGTGAMLAGTAASAALGAAARSGARLLNLTQEQITRQTWGTILQQQRPGALGGGTAGVCPARTLSGSRALELVRRTLPAARLSCALLSGLAEQPSGEAPATPDLASRGFERAASSQCLAGGQR</sequence>
<accession>A0A8J5WZY3</accession>
<feature type="compositionally biased region" description="Low complexity" evidence="1">
    <location>
        <begin position="58"/>
        <end position="67"/>
    </location>
</feature>
<dbReference type="Proteomes" id="UP000751190">
    <property type="component" value="Unassembled WGS sequence"/>
</dbReference>
<evidence type="ECO:0000313" key="3">
    <source>
        <dbReference type="Proteomes" id="UP000751190"/>
    </source>
</evidence>
<comment type="caution">
    <text evidence="2">The sequence shown here is derived from an EMBL/GenBank/DDBJ whole genome shotgun (WGS) entry which is preliminary data.</text>
</comment>
<organism evidence="2 3">
    <name type="scientific">Diacronema lutheri</name>
    <name type="common">Unicellular marine alga</name>
    <name type="synonym">Monochrysis lutheri</name>
    <dbReference type="NCBI Taxonomy" id="2081491"/>
    <lineage>
        <taxon>Eukaryota</taxon>
        <taxon>Haptista</taxon>
        <taxon>Haptophyta</taxon>
        <taxon>Pavlovophyceae</taxon>
        <taxon>Pavlovales</taxon>
        <taxon>Pavlovaceae</taxon>
        <taxon>Diacronema</taxon>
    </lineage>
</organism>
<protein>
    <submittedName>
        <fullName evidence="2">Uncharacterized protein</fullName>
    </submittedName>
</protein>
<feature type="region of interest" description="Disordered" evidence="1">
    <location>
        <begin position="55"/>
        <end position="77"/>
    </location>
</feature>
<gene>
    <name evidence="2" type="ORF">KFE25_011930</name>
</gene>
<keyword evidence="3" id="KW-1185">Reference proteome</keyword>
<evidence type="ECO:0000313" key="2">
    <source>
        <dbReference type="EMBL" id="KAG8457256.1"/>
    </source>
</evidence>
<reference evidence="2" key="1">
    <citation type="submission" date="2021-05" db="EMBL/GenBank/DDBJ databases">
        <title>The genome of the haptophyte Pavlova lutheri (Diacronema luteri, Pavlovales) - a model for lipid biosynthesis in eukaryotic algae.</title>
        <authorList>
            <person name="Hulatt C.J."/>
            <person name="Posewitz M.C."/>
        </authorList>
    </citation>
    <scope>NUCLEOTIDE SEQUENCE</scope>
    <source>
        <strain evidence="2">NIVA-4/92</strain>
    </source>
</reference>
<dbReference type="AlphaFoldDB" id="A0A8J5WZY3"/>
<dbReference type="EMBL" id="JAGTXO010000076">
    <property type="protein sequence ID" value="KAG8457256.1"/>
    <property type="molecule type" value="Genomic_DNA"/>
</dbReference>